<organism evidence="3 4">
    <name type="scientific">Prorocentrum cordatum</name>
    <dbReference type="NCBI Taxonomy" id="2364126"/>
    <lineage>
        <taxon>Eukaryota</taxon>
        <taxon>Sar</taxon>
        <taxon>Alveolata</taxon>
        <taxon>Dinophyceae</taxon>
        <taxon>Prorocentrales</taxon>
        <taxon>Prorocentraceae</taxon>
        <taxon>Prorocentrum</taxon>
    </lineage>
</organism>
<comment type="caution">
    <text evidence="3">The sequence shown here is derived from an EMBL/GenBank/DDBJ whole genome shotgun (WGS) entry which is preliminary data.</text>
</comment>
<reference evidence="3" key="1">
    <citation type="submission" date="2023-10" db="EMBL/GenBank/DDBJ databases">
        <authorList>
            <person name="Chen Y."/>
            <person name="Shah S."/>
            <person name="Dougan E. K."/>
            <person name="Thang M."/>
            <person name="Chan C."/>
        </authorList>
    </citation>
    <scope>NUCLEOTIDE SEQUENCE [LARGE SCALE GENOMIC DNA]</scope>
</reference>
<sequence>MVVRLDTAAASMTDPTERAELHGRELRSDMAAFKAANHGAILEDFVAWRTDAERLSLDAFPLDWLRAVFLEVEPRPAGEQQDAVLFRPEQDPQPADLENIDGTQLLLQLLRALLRVTLEDLSHCASPGGPEALRALHDRAVEAALAAFCPATRSGDAHSPFGGDGEEDHLADRGGRHVRPERPGGGGVPERGPGARGQGVAGRLAAGEAAGPSWRAAAPG</sequence>
<feature type="domain" description="Rab3GAP catalytic subunit conserved" evidence="2">
    <location>
        <begin position="13"/>
        <end position="48"/>
    </location>
</feature>
<keyword evidence="4" id="KW-1185">Reference proteome</keyword>
<feature type="non-terminal residue" evidence="3">
    <location>
        <position position="220"/>
    </location>
</feature>
<accession>A0ABN9SYY1</accession>
<feature type="compositionally biased region" description="Basic and acidic residues" evidence="1">
    <location>
        <begin position="168"/>
        <end position="182"/>
    </location>
</feature>
<dbReference type="InterPro" id="IPR026147">
    <property type="entry name" value="Rab3GAP1_conserved"/>
</dbReference>
<name>A0ABN9SYY1_9DINO</name>
<proteinExistence type="predicted"/>
<evidence type="ECO:0000259" key="2">
    <source>
        <dbReference type="Pfam" id="PF13890"/>
    </source>
</evidence>
<feature type="region of interest" description="Disordered" evidence="1">
    <location>
        <begin position="154"/>
        <end position="220"/>
    </location>
</feature>
<dbReference type="EMBL" id="CAUYUJ010014170">
    <property type="protein sequence ID" value="CAK0837679.1"/>
    <property type="molecule type" value="Genomic_DNA"/>
</dbReference>
<evidence type="ECO:0000256" key="1">
    <source>
        <dbReference type="SAM" id="MobiDB-lite"/>
    </source>
</evidence>
<dbReference type="Proteomes" id="UP001189429">
    <property type="component" value="Unassembled WGS sequence"/>
</dbReference>
<evidence type="ECO:0000313" key="4">
    <source>
        <dbReference type="Proteomes" id="UP001189429"/>
    </source>
</evidence>
<gene>
    <name evidence="3" type="ORF">PCOR1329_LOCUS33801</name>
</gene>
<evidence type="ECO:0000313" key="3">
    <source>
        <dbReference type="EMBL" id="CAK0837679.1"/>
    </source>
</evidence>
<dbReference type="Pfam" id="PF13890">
    <property type="entry name" value="Rab3-GTPase_cat"/>
    <property type="match status" value="1"/>
</dbReference>
<feature type="compositionally biased region" description="Gly residues" evidence="1">
    <location>
        <begin position="183"/>
        <end position="200"/>
    </location>
</feature>
<protein>
    <recommendedName>
        <fullName evidence="2">Rab3GAP catalytic subunit conserved domain-containing protein</fullName>
    </recommendedName>
</protein>